<reference evidence="2 3" key="1">
    <citation type="journal article" date="2024" name="Ann. Entomol. Soc. Am.">
        <title>Genomic analyses of the southern and eastern yellowjacket wasps (Hymenoptera: Vespidae) reveal evolutionary signatures of social life.</title>
        <authorList>
            <person name="Catto M.A."/>
            <person name="Caine P.B."/>
            <person name="Orr S.E."/>
            <person name="Hunt B.G."/>
            <person name="Goodisman M.A.D."/>
        </authorList>
    </citation>
    <scope>NUCLEOTIDE SEQUENCE [LARGE SCALE GENOMIC DNA]</scope>
    <source>
        <strain evidence="2">232</strain>
        <tissue evidence="2">Head and thorax</tissue>
    </source>
</reference>
<keyword evidence="3" id="KW-1185">Reference proteome</keyword>
<comment type="caution">
    <text evidence="2">The sequence shown here is derived from an EMBL/GenBank/DDBJ whole genome shotgun (WGS) entry which is preliminary data.</text>
</comment>
<evidence type="ECO:0000313" key="2">
    <source>
        <dbReference type="EMBL" id="KAL2723119.1"/>
    </source>
</evidence>
<evidence type="ECO:0000313" key="3">
    <source>
        <dbReference type="Proteomes" id="UP001607303"/>
    </source>
</evidence>
<gene>
    <name evidence="2" type="ORF">V1477_019710</name>
</gene>
<proteinExistence type="predicted"/>
<feature type="region of interest" description="Disordered" evidence="1">
    <location>
        <begin position="1"/>
        <end position="29"/>
    </location>
</feature>
<organism evidence="2 3">
    <name type="scientific">Vespula maculifrons</name>
    <name type="common">Eastern yellow jacket</name>
    <name type="synonym">Wasp</name>
    <dbReference type="NCBI Taxonomy" id="7453"/>
    <lineage>
        <taxon>Eukaryota</taxon>
        <taxon>Metazoa</taxon>
        <taxon>Ecdysozoa</taxon>
        <taxon>Arthropoda</taxon>
        <taxon>Hexapoda</taxon>
        <taxon>Insecta</taxon>
        <taxon>Pterygota</taxon>
        <taxon>Neoptera</taxon>
        <taxon>Endopterygota</taxon>
        <taxon>Hymenoptera</taxon>
        <taxon>Apocrita</taxon>
        <taxon>Aculeata</taxon>
        <taxon>Vespoidea</taxon>
        <taxon>Vespidae</taxon>
        <taxon>Vespinae</taxon>
        <taxon>Vespula</taxon>
    </lineage>
</organism>
<accession>A0ABD2AR75</accession>
<sequence length="69" mass="8139">MSPGKDEDVKKDEDEDEDEDEDRTTNYEPVIREKECGIFEIKRSAVQLETKLAYKVHLRAWNALRLDAR</sequence>
<evidence type="ECO:0000256" key="1">
    <source>
        <dbReference type="SAM" id="MobiDB-lite"/>
    </source>
</evidence>
<feature type="compositionally biased region" description="Acidic residues" evidence="1">
    <location>
        <begin position="13"/>
        <end position="22"/>
    </location>
</feature>
<dbReference type="AlphaFoldDB" id="A0ABD2AR75"/>
<feature type="compositionally biased region" description="Basic and acidic residues" evidence="1">
    <location>
        <begin position="1"/>
        <end position="12"/>
    </location>
</feature>
<name>A0ABD2AR75_VESMC</name>
<dbReference type="EMBL" id="JAYRBN010000115">
    <property type="protein sequence ID" value="KAL2723119.1"/>
    <property type="molecule type" value="Genomic_DNA"/>
</dbReference>
<protein>
    <submittedName>
        <fullName evidence="2">Uncharacterized protein</fullName>
    </submittedName>
</protein>
<dbReference type="Proteomes" id="UP001607303">
    <property type="component" value="Unassembled WGS sequence"/>
</dbReference>